<keyword evidence="2" id="KW-0134">Cell wall</keyword>
<dbReference type="SUPFAM" id="SSF49899">
    <property type="entry name" value="Concanavalin A-like lectins/glucanases"/>
    <property type="match status" value="1"/>
</dbReference>
<organism evidence="9 10">
    <name type="scientific">Staphylococcus gallinarum</name>
    <dbReference type="NCBI Taxonomy" id="1293"/>
    <lineage>
        <taxon>Bacteria</taxon>
        <taxon>Bacillati</taxon>
        <taxon>Bacillota</taxon>
        <taxon>Bacilli</taxon>
        <taxon>Bacillales</taxon>
        <taxon>Staphylococcaceae</taxon>
        <taxon>Staphylococcus</taxon>
    </lineage>
</organism>
<dbReference type="InterPro" id="IPR005877">
    <property type="entry name" value="YSIRK_signal_dom"/>
</dbReference>
<keyword evidence="6" id="KW-0572">Peptidoglycan-anchor</keyword>
<protein>
    <submittedName>
        <fullName evidence="9">YSIRK-type signal peptide-containing protein</fullName>
    </submittedName>
</protein>
<sequence>MRKSKRYDFLSNINNKYSIRKFTVGAASILVGATLIFGTAHNEAKAAEDVKTEEGTVNKSNQTNSTSSETLKIVTETPKVEEQNKVEKEAPKVEEQVKVIKGEAPREEDVNGKNGVNIQSKETDKNQVSELIAKDLYNNRNDRFKTALYSPINNYRVTNVNKSSELRSSNSKTVVNRGTNNFKDYGDVIHQEFPEEFPGEGTLTAINTNSNPRTGTSGALEYKNKIDFNDDFTIIIPIANDNQGNTTGANGWGFIFTQGNGQDYLSKGGILRNKGLANSSGFKVDTSYNNVRGVADSMDADKTNNLRQIGGAAKIGYGTFVSNGADGISRQVGSNALDSRDKPINKIQYADNTNNHNDGKFHGQRLNDVILKYNASRSTLTATYAGKTWEATTNQLGIDKTKKYNFLITSSQMSNRYAGAMMRTNLNGITITTPQVSIVDGEPEVTKSEIPFKKKREFNPKLKHGEEKVIQVGQSGEKTVTTPVKINSSTGEIVERGNPVESITKEPVDEITQYGGQKVPQGHKDEYDPNLPVGSTKDEPGQPGIKNPETGEVVTPPVDDVTKHGPKAGEPIITKEKIPFEKKREFNPSLNPGEEKVIQVGQPGEKTITTPITINPVTGEKVGEGDPVESITKEPVDEITQYGGQKVPQGHKDEYDPNLPVGTTKEEPGQPGIKNPETGEVVTPPVDDVTKHGPKAGEPIVSKSEIPFKKKREFNPNLNPGEEKVTQVGQPGEKTITTPITINPVTGEKVGEGDPVESITKEPVDEITQYGGQEVPQGHKDEYDPNLPVGSTKDEPGQPGIKNPETGEVVTPPVDDVTKHGPKAGEPIVSKSEIPFEKKREFNPNLNPGEEKVTQVGQPGEKTITTPIT</sequence>
<dbReference type="InterPro" id="IPR031477">
    <property type="entry name" value="SasG_E"/>
</dbReference>
<feature type="domain" description="G5" evidence="8">
    <location>
        <begin position="820"/>
        <end position="869"/>
    </location>
</feature>
<evidence type="ECO:0000256" key="1">
    <source>
        <dbReference type="ARBA" id="ARBA00004168"/>
    </source>
</evidence>
<feature type="region of interest" description="Disordered" evidence="7">
    <location>
        <begin position="515"/>
        <end position="869"/>
    </location>
</feature>
<dbReference type="Gene3D" id="2.60.120.200">
    <property type="match status" value="1"/>
</dbReference>
<feature type="domain" description="G5" evidence="8">
    <location>
        <begin position="692"/>
        <end position="774"/>
    </location>
</feature>
<dbReference type="InterPro" id="IPR050436">
    <property type="entry name" value="IsdA"/>
</dbReference>
<feature type="compositionally biased region" description="Basic and acidic residues" evidence="7">
    <location>
        <begin position="573"/>
        <end position="586"/>
    </location>
</feature>
<evidence type="ECO:0000259" key="8">
    <source>
        <dbReference type="PROSITE" id="PS51109"/>
    </source>
</evidence>
<feature type="non-terminal residue" evidence="9">
    <location>
        <position position="869"/>
    </location>
</feature>
<dbReference type="InterPro" id="IPR011098">
    <property type="entry name" value="G5_dom"/>
</dbReference>
<feature type="region of interest" description="Disordered" evidence="7">
    <location>
        <begin position="48"/>
        <end position="70"/>
    </location>
</feature>
<dbReference type="Pfam" id="PF07501">
    <property type="entry name" value="G5"/>
    <property type="match status" value="4"/>
</dbReference>
<dbReference type="RefSeq" id="WP_119485291.1">
    <property type="nucleotide sequence ID" value="NZ_QYJN01000003.1"/>
</dbReference>
<keyword evidence="4" id="KW-0732">Signal</keyword>
<evidence type="ECO:0000256" key="5">
    <source>
        <dbReference type="ARBA" id="ARBA00022737"/>
    </source>
</evidence>
<evidence type="ECO:0000256" key="7">
    <source>
        <dbReference type="SAM" id="MobiDB-lite"/>
    </source>
</evidence>
<evidence type="ECO:0000256" key="3">
    <source>
        <dbReference type="ARBA" id="ARBA00022525"/>
    </source>
</evidence>
<dbReference type="PANTHER" id="PTHR37824">
    <property type="entry name" value="IRON-REGULATED SURFACE DETERMINANT PROTEIN C"/>
    <property type="match status" value="1"/>
</dbReference>
<evidence type="ECO:0000313" key="9">
    <source>
        <dbReference type="EMBL" id="RIP35037.1"/>
    </source>
</evidence>
<dbReference type="Gene3D" id="2.20.230.10">
    <property type="entry name" value="Resuscitation-promoting factor rpfb"/>
    <property type="match status" value="2"/>
</dbReference>
<accession>A0A3A0W569</accession>
<evidence type="ECO:0000256" key="6">
    <source>
        <dbReference type="ARBA" id="ARBA00023088"/>
    </source>
</evidence>
<feature type="compositionally biased region" description="Polar residues" evidence="7">
    <location>
        <begin position="57"/>
        <end position="70"/>
    </location>
</feature>
<dbReference type="Proteomes" id="UP000265541">
    <property type="component" value="Unassembled WGS sequence"/>
</dbReference>
<feature type="domain" description="G5" evidence="8">
    <location>
        <begin position="564"/>
        <end position="646"/>
    </location>
</feature>
<dbReference type="OrthoDB" id="2414523at2"/>
<comment type="caution">
    <text evidence="9">The sequence shown here is derived from an EMBL/GenBank/DDBJ whole genome shotgun (WGS) entry which is preliminary data.</text>
</comment>
<comment type="subcellular location">
    <subcellularLocation>
        <location evidence="1">Secreted</location>
        <location evidence="1">Cell wall</location>
        <topology evidence="1">Peptidoglycan-anchor</topology>
    </subcellularLocation>
</comment>
<dbReference type="Pfam" id="PF17041">
    <property type="entry name" value="SasG_E"/>
    <property type="match status" value="3"/>
</dbReference>
<keyword evidence="3" id="KW-0964">Secreted</keyword>
<keyword evidence="5" id="KW-0677">Repeat</keyword>
<dbReference type="PROSITE" id="PS51109">
    <property type="entry name" value="G5"/>
    <property type="match status" value="4"/>
</dbReference>
<evidence type="ECO:0000256" key="4">
    <source>
        <dbReference type="ARBA" id="ARBA00022729"/>
    </source>
</evidence>
<evidence type="ECO:0000313" key="10">
    <source>
        <dbReference type="Proteomes" id="UP000265541"/>
    </source>
</evidence>
<dbReference type="Gene3D" id="2.20.230.30">
    <property type="match status" value="1"/>
</dbReference>
<dbReference type="AlphaFoldDB" id="A0A3A0W569"/>
<gene>
    <name evidence="9" type="ORF">BUZ14_07655</name>
</gene>
<dbReference type="EMBL" id="QYJN01000003">
    <property type="protein sequence ID" value="RIP35037.1"/>
    <property type="molecule type" value="Genomic_DNA"/>
</dbReference>
<dbReference type="SMART" id="SM01208">
    <property type="entry name" value="G5"/>
    <property type="match status" value="4"/>
</dbReference>
<dbReference type="NCBIfam" id="TIGR01168">
    <property type="entry name" value="YSIRK_signal"/>
    <property type="match status" value="1"/>
</dbReference>
<feature type="domain" description="G5" evidence="8">
    <location>
        <begin position="436"/>
        <end position="518"/>
    </location>
</feature>
<evidence type="ECO:0000256" key="2">
    <source>
        <dbReference type="ARBA" id="ARBA00022512"/>
    </source>
</evidence>
<dbReference type="InterPro" id="IPR013320">
    <property type="entry name" value="ConA-like_dom_sf"/>
</dbReference>
<reference evidence="9 10" key="1">
    <citation type="journal article" date="2016" name="Front. Microbiol.">
        <title>Comprehensive Phylogenetic Analysis of Bovine Non-aureus Staphylococci Species Based on Whole-Genome Sequencing.</title>
        <authorList>
            <person name="Naushad S."/>
            <person name="Barkema H.W."/>
            <person name="Luby C."/>
            <person name="Condas L.A."/>
            <person name="Nobrega D.B."/>
            <person name="Carson D.A."/>
            <person name="De Buck J."/>
        </authorList>
    </citation>
    <scope>NUCLEOTIDE SEQUENCE [LARGE SCALE GENOMIC DNA]</scope>
    <source>
        <strain evidence="9 10">SNUC 4781</strain>
    </source>
</reference>
<name>A0A3A0W569_STAGA</name>
<proteinExistence type="predicted"/>
<dbReference type="Pfam" id="PF04650">
    <property type="entry name" value="YSIRK_signal"/>
    <property type="match status" value="1"/>
</dbReference>
<dbReference type="PANTHER" id="PTHR37824:SF1">
    <property type="entry name" value="IRON-REGULATED SURFACE DETERMINANT PROTEIN C"/>
    <property type="match status" value="1"/>
</dbReference>